<dbReference type="OrthoDB" id="18530at2759"/>
<dbReference type="STRING" id="294747.C5MCX4"/>
<accession>C5MCX4</accession>
<dbReference type="Proteomes" id="UP000002037">
    <property type="component" value="Unassembled WGS sequence"/>
</dbReference>
<feature type="chain" id="PRO_5002953362" description="Protein PBN1" evidence="2">
    <location>
        <begin position="19"/>
        <end position="279"/>
    </location>
</feature>
<evidence type="ECO:0000313" key="3">
    <source>
        <dbReference type="EMBL" id="EER32404.1"/>
    </source>
</evidence>
<organism evidence="3 4">
    <name type="scientific">Candida tropicalis (strain ATCC MYA-3404 / T1)</name>
    <name type="common">Yeast</name>
    <dbReference type="NCBI Taxonomy" id="294747"/>
    <lineage>
        <taxon>Eukaryota</taxon>
        <taxon>Fungi</taxon>
        <taxon>Dikarya</taxon>
        <taxon>Ascomycota</taxon>
        <taxon>Saccharomycotina</taxon>
        <taxon>Pichiomycetes</taxon>
        <taxon>Debaryomycetaceae</taxon>
        <taxon>Candida/Lodderomyces clade</taxon>
        <taxon>Candida</taxon>
    </lineage>
</organism>
<evidence type="ECO:0000256" key="1">
    <source>
        <dbReference type="SAM" id="Phobius"/>
    </source>
</evidence>
<feature type="transmembrane region" description="Helical" evidence="1">
    <location>
        <begin position="237"/>
        <end position="260"/>
    </location>
</feature>
<dbReference type="AlphaFoldDB" id="C5MCX4"/>
<dbReference type="GeneID" id="8297053"/>
<gene>
    <name evidence="3" type="ORF">CTRG_04075</name>
</gene>
<evidence type="ECO:0000256" key="2">
    <source>
        <dbReference type="SAM" id="SignalP"/>
    </source>
</evidence>
<dbReference type="PANTHER" id="PTHR40368:SF1">
    <property type="entry name" value="YALI0F14399P"/>
    <property type="match status" value="1"/>
</dbReference>
<keyword evidence="4" id="KW-1185">Reference proteome</keyword>
<protein>
    <recommendedName>
        <fullName evidence="5">Protein PBN1</fullName>
    </recommendedName>
</protein>
<dbReference type="HOGENOM" id="CLU_051199_0_0_1"/>
<keyword evidence="1" id="KW-0472">Membrane</keyword>
<feature type="signal peptide" evidence="2">
    <location>
        <begin position="1"/>
        <end position="18"/>
    </location>
</feature>
<reference evidence="3 4" key="1">
    <citation type="journal article" date="2009" name="Nature">
        <title>Evolution of pathogenicity and sexual reproduction in eight Candida genomes.</title>
        <authorList>
            <person name="Butler G."/>
            <person name="Rasmussen M.D."/>
            <person name="Lin M.F."/>
            <person name="Santos M.A."/>
            <person name="Sakthikumar S."/>
            <person name="Munro C.A."/>
            <person name="Rheinbay E."/>
            <person name="Grabherr M."/>
            <person name="Forche A."/>
            <person name="Reedy J.L."/>
            <person name="Agrafioti I."/>
            <person name="Arnaud M.B."/>
            <person name="Bates S."/>
            <person name="Brown A.J."/>
            <person name="Brunke S."/>
            <person name="Costanzo M.C."/>
            <person name="Fitzpatrick D.A."/>
            <person name="de Groot P.W."/>
            <person name="Harris D."/>
            <person name="Hoyer L.L."/>
            <person name="Hube B."/>
            <person name="Klis F.M."/>
            <person name="Kodira C."/>
            <person name="Lennard N."/>
            <person name="Logue M.E."/>
            <person name="Martin R."/>
            <person name="Neiman A.M."/>
            <person name="Nikolaou E."/>
            <person name="Quail M.A."/>
            <person name="Quinn J."/>
            <person name="Santos M.C."/>
            <person name="Schmitzberger F.F."/>
            <person name="Sherlock G."/>
            <person name="Shah P."/>
            <person name="Silverstein K.A."/>
            <person name="Skrzypek M.S."/>
            <person name="Soll D."/>
            <person name="Staggs R."/>
            <person name="Stansfield I."/>
            <person name="Stumpf M.P."/>
            <person name="Sudbery P.E."/>
            <person name="Srikantha T."/>
            <person name="Zeng Q."/>
            <person name="Berman J."/>
            <person name="Berriman M."/>
            <person name="Heitman J."/>
            <person name="Gow N.A."/>
            <person name="Lorenz M.C."/>
            <person name="Birren B.W."/>
            <person name="Kellis M."/>
            <person name="Cuomo C.A."/>
        </authorList>
    </citation>
    <scope>NUCLEOTIDE SEQUENCE [LARGE SCALE GENOMIC DNA]</scope>
    <source>
        <strain evidence="4">ATCC MYA-3404 / T1</strain>
    </source>
</reference>
<proteinExistence type="predicted"/>
<dbReference type="RefSeq" id="XP_002549778.1">
    <property type="nucleotide sequence ID" value="XM_002549732.1"/>
</dbReference>
<dbReference type="EMBL" id="GG692399">
    <property type="protein sequence ID" value="EER32404.1"/>
    <property type="molecule type" value="Genomic_DNA"/>
</dbReference>
<keyword evidence="2" id="KW-0732">Signal</keyword>
<evidence type="ECO:0000313" key="4">
    <source>
        <dbReference type="Proteomes" id="UP000002037"/>
    </source>
</evidence>
<keyword evidence="1" id="KW-0812">Transmembrane</keyword>
<dbReference type="eggNOG" id="ENOG502S2ZP">
    <property type="taxonomic scope" value="Eukaryota"/>
</dbReference>
<name>C5MCX4_CANTT</name>
<dbReference type="KEGG" id="ctp:CTRG_04075"/>
<sequence>MKISTISFLLSTLSLTHAIDWYPVNSKGEIPADIKPFTKGQDIQFDCTQRNIDNGEHKFDEKENIIYGPFPKCKETGKPLSLKYGVNEDISCTIEFTDELYHLFQLYLHEDVPFSCRLPLSSEPLSIEKGGASIPFTFSFRGTLSESHIDIDHSMNVLITKPSNNDEDQFTFISAIAYGAGTNTTRTVIGDEVTLNFAVRWLDQLVPANSNQGAKLPFQDGFYKFPIAFIPISYPLFYSYILLTVFITSVLVIVFSYRWISNKIKKHKYMPVDNESKQD</sequence>
<keyword evidence="1" id="KW-1133">Transmembrane helix</keyword>
<dbReference type="VEuPathDB" id="FungiDB:CTRG_04075"/>
<evidence type="ECO:0008006" key="5">
    <source>
        <dbReference type="Google" id="ProtNLM"/>
    </source>
</evidence>
<dbReference type="PANTHER" id="PTHR40368">
    <property type="entry name" value="YALI0F14399P"/>
    <property type="match status" value="1"/>
</dbReference>